<organism evidence="1 2">
    <name type="scientific">Rhizoctonia solani</name>
    <dbReference type="NCBI Taxonomy" id="456999"/>
    <lineage>
        <taxon>Eukaryota</taxon>
        <taxon>Fungi</taxon>
        <taxon>Dikarya</taxon>
        <taxon>Basidiomycota</taxon>
        <taxon>Agaricomycotina</taxon>
        <taxon>Agaricomycetes</taxon>
        <taxon>Cantharellales</taxon>
        <taxon>Ceratobasidiaceae</taxon>
        <taxon>Rhizoctonia</taxon>
    </lineage>
</organism>
<evidence type="ECO:0000313" key="2">
    <source>
        <dbReference type="Proteomes" id="UP000663853"/>
    </source>
</evidence>
<sequence>WIRHLFGFVYPGNGVVGEIDTSSIFDSQLIMRSLQTCIAQYLVGIDSNPTSHTDLSSLVTGYSLATHLDAQDVAVRNFRVTSTSTRNPASLKQLDDPDMYKPSMKDQLSSFIDRSDANGLTEATERIRIILGTSTRPLDITFMVHLIEMITRDMIYHNHYDSANQDNFSGLILPLSWARLLAKQYSSRPTIRDTNSLPGLLESIVWLADELKYGDRRHWLVGGKSLSSQSKVHMMDRFQLRLCWCIALLLVNSSHSVGFVDPVMNSLIHLAGDLYGRIAESPCQRFGSVIDQETCLEAFCQTFYQEPMVLLSDGSEEIPEWFHHHEILVVIYSDPQSLLGELRKAAQPYT</sequence>
<dbReference type="AlphaFoldDB" id="A0A8H3GN20"/>
<proteinExistence type="predicted"/>
<feature type="non-terminal residue" evidence="1">
    <location>
        <position position="1"/>
    </location>
</feature>
<name>A0A8H3GN20_9AGAM</name>
<dbReference type="Proteomes" id="UP000663853">
    <property type="component" value="Unassembled WGS sequence"/>
</dbReference>
<protein>
    <submittedName>
        <fullName evidence="1">Uncharacterized protein</fullName>
    </submittedName>
</protein>
<reference evidence="1" key="1">
    <citation type="submission" date="2021-01" db="EMBL/GenBank/DDBJ databases">
        <authorList>
            <person name="Kaushik A."/>
        </authorList>
    </citation>
    <scope>NUCLEOTIDE SEQUENCE</scope>
    <source>
        <strain evidence="1">AG6-10EEA</strain>
    </source>
</reference>
<gene>
    <name evidence="1" type="ORF">RDB_LOCUS58262</name>
</gene>
<dbReference type="EMBL" id="CAJMXA010001324">
    <property type="protein sequence ID" value="CAE6458150.1"/>
    <property type="molecule type" value="Genomic_DNA"/>
</dbReference>
<evidence type="ECO:0000313" key="1">
    <source>
        <dbReference type="EMBL" id="CAE6458150.1"/>
    </source>
</evidence>
<accession>A0A8H3GN20</accession>
<comment type="caution">
    <text evidence="1">The sequence shown here is derived from an EMBL/GenBank/DDBJ whole genome shotgun (WGS) entry which is preliminary data.</text>
</comment>